<dbReference type="InterPro" id="IPR038555">
    <property type="entry name" value="Zincin_1_sf"/>
</dbReference>
<proteinExistence type="predicted"/>
<dbReference type="EMBL" id="SZWF01000013">
    <property type="protein sequence ID" value="KAA9393894.1"/>
    <property type="molecule type" value="Genomic_DNA"/>
</dbReference>
<dbReference type="AlphaFoldDB" id="A0A5J5KWA5"/>
<organism evidence="1 2">
    <name type="scientific">Kocuria coralli</name>
    <dbReference type="NCBI Taxonomy" id="1461025"/>
    <lineage>
        <taxon>Bacteria</taxon>
        <taxon>Bacillati</taxon>
        <taxon>Actinomycetota</taxon>
        <taxon>Actinomycetes</taxon>
        <taxon>Micrococcales</taxon>
        <taxon>Micrococcaceae</taxon>
        <taxon>Kocuria</taxon>
    </lineage>
</organism>
<keyword evidence="2" id="KW-1185">Reference proteome</keyword>
<dbReference type="Gene3D" id="3.30.2010.20">
    <property type="match status" value="1"/>
</dbReference>
<protein>
    <submittedName>
        <fullName evidence="1">Metallopeptidase family protein</fullName>
    </submittedName>
</protein>
<accession>A0A5J5KWA5</accession>
<dbReference type="SUPFAM" id="SSF55486">
    <property type="entry name" value="Metalloproteases ('zincins'), catalytic domain"/>
    <property type="match status" value="1"/>
</dbReference>
<gene>
    <name evidence="1" type="ORF">FCK90_09500</name>
</gene>
<sequence length="135" mass="14900">MGALSSRTIAHCTSIHNKSVIQFSRKDFETAVDDAIDLIPDELFRAMENVVILIGSEPPDHSPGVLGLYEGVPLTERDSSWAGSLPDTIHIFQGPLQRMCSTREELVHEITVTVVHEIAHFFGIPESRLHGLGWG</sequence>
<dbReference type="OrthoDB" id="9806895at2"/>
<dbReference type="Pfam" id="PF06262">
    <property type="entry name" value="Zincin_1"/>
    <property type="match status" value="1"/>
</dbReference>
<comment type="caution">
    <text evidence="1">The sequence shown here is derived from an EMBL/GenBank/DDBJ whole genome shotgun (WGS) entry which is preliminary data.</text>
</comment>
<evidence type="ECO:0000313" key="2">
    <source>
        <dbReference type="Proteomes" id="UP000325957"/>
    </source>
</evidence>
<dbReference type="Proteomes" id="UP000325957">
    <property type="component" value="Unassembled WGS sequence"/>
</dbReference>
<dbReference type="CDD" id="cd12952">
    <property type="entry name" value="MMP_ACEL2062"/>
    <property type="match status" value="1"/>
</dbReference>
<reference evidence="1 2" key="1">
    <citation type="submission" date="2019-05" db="EMBL/GenBank/DDBJ databases">
        <title>Kocuria coralli sp. nov., a novel actinobacterium isolated from coral reef seawater.</title>
        <authorList>
            <person name="Li J."/>
        </authorList>
    </citation>
    <scope>NUCLEOTIDE SEQUENCE [LARGE SCALE GENOMIC DNA]</scope>
    <source>
        <strain evidence="1 2">SCSIO 13007</strain>
    </source>
</reference>
<name>A0A5J5KWA5_9MICC</name>
<dbReference type="InterPro" id="IPR010428">
    <property type="entry name" value="Zincin_1"/>
</dbReference>
<evidence type="ECO:0000313" key="1">
    <source>
        <dbReference type="EMBL" id="KAA9393894.1"/>
    </source>
</evidence>